<feature type="short sequence motif" description="DGA/G" evidence="4">
    <location>
        <begin position="156"/>
        <end position="158"/>
    </location>
</feature>
<dbReference type="InterPro" id="IPR002641">
    <property type="entry name" value="PNPLA_dom"/>
</dbReference>
<evidence type="ECO:0000313" key="7">
    <source>
        <dbReference type="Proteomes" id="UP000034176"/>
    </source>
</evidence>
<dbReference type="AlphaFoldDB" id="A0A0G0AR04"/>
<keyword evidence="3 4" id="KW-0443">Lipid metabolism</keyword>
<reference evidence="6 7" key="1">
    <citation type="journal article" date="2015" name="Nature">
        <title>rRNA introns, odd ribosomes, and small enigmatic genomes across a large radiation of phyla.</title>
        <authorList>
            <person name="Brown C.T."/>
            <person name="Hug L.A."/>
            <person name="Thomas B.C."/>
            <person name="Sharon I."/>
            <person name="Castelle C.J."/>
            <person name="Singh A."/>
            <person name="Wilkins M.J."/>
            <person name="Williams K.H."/>
            <person name="Banfield J.F."/>
        </authorList>
    </citation>
    <scope>NUCLEOTIDE SEQUENCE [LARGE SCALE GENOMIC DNA]</scope>
</reference>
<gene>
    <name evidence="6" type="ORF">UR52_C0008G0004</name>
</gene>
<dbReference type="EMBL" id="LBPN01000008">
    <property type="protein sequence ID" value="KKP59294.1"/>
    <property type="molecule type" value="Genomic_DNA"/>
</dbReference>
<dbReference type="GO" id="GO:0016787">
    <property type="term" value="F:hydrolase activity"/>
    <property type="evidence" value="ECO:0007669"/>
    <property type="project" value="UniProtKB-UniRule"/>
</dbReference>
<feature type="short sequence motif" description="GXSXG" evidence="4">
    <location>
        <begin position="39"/>
        <end position="43"/>
    </location>
</feature>
<proteinExistence type="predicted"/>
<comment type="caution">
    <text evidence="4">Lacks conserved residue(s) required for the propagation of feature annotation.</text>
</comment>
<evidence type="ECO:0000259" key="5">
    <source>
        <dbReference type="PROSITE" id="PS51635"/>
    </source>
</evidence>
<dbReference type="InterPro" id="IPR016035">
    <property type="entry name" value="Acyl_Trfase/lysoPLipase"/>
</dbReference>
<dbReference type="Gene3D" id="3.40.1090.10">
    <property type="entry name" value="Cytosolic phospholipase A2 catalytic domain"/>
    <property type="match status" value="2"/>
</dbReference>
<organism evidence="6 7">
    <name type="scientific">Candidatus Gottesmanbacteria bacterium GW2011_GWA1_34_13</name>
    <dbReference type="NCBI Taxonomy" id="1618434"/>
    <lineage>
        <taxon>Bacteria</taxon>
        <taxon>Candidatus Gottesmaniibacteriota</taxon>
    </lineage>
</organism>
<protein>
    <recommendedName>
        <fullName evidence="5">PNPLA domain-containing protein</fullName>
    </recommendedName>
</protein>
<dbReference type="PANTHER" id="PTHR14226:SF76">
    <property type="entry name" value="NTE FAMILY PROTEIN RSSA"/>
    <property type="match status" value="1"/>
</dbReference>
<comment type="caution">
    <text evidence="6">The sequence shown here is derived from an EMBL/GenBank/DDBJ whole genome shotgun (WGS) entry which is preliminary data.</text>
</comment>
<feature type="domain" description="PNPLA" evidence="5">
    <location>
        <begin position="8"/>
        <end position="169"/>
    </location>
</feature>
<sequence length="291" mass="31882">MPHKKIGLALGAGGSKGLAHIGIIEALEQNGINIDYIAGSSIGAMVGGFYAARKNIAEVKQLALINNWPQILSIFFDPSWKNGLIGGNKLSQFLEKYLGDVNFDELKIPLKVVSTNLTDAQAFVIDSGNVAQAIRTSVSLPILFKPVSYENKLLADGGMSLPVPVEVVRKMGADIVIAVNLYEDYSGIKHDERFSLGTITNRTVDVLSHYLARENVKSADIIINPLVGKIGLFDNFMTKNATQHVIDIGVKAGMEAIPKIKSMIDKEENIINPFVKPFQNLWRNFKKIFSN</sequence>
<dbReference type="STRING" id="1618434.UR52_C0008G0004"/>
<dbReference type="PANTHER" id="PTHR14226">
    <property type="entry name" value="NEUROPATHY TARGET ESTERASE/SWISS CHEESE D.MELANOGASTER"/>
    <property type="match status" value="1"/>
</dbReference>
<evidence type="ECO:0000256" key="4">
    <source>
        <dbReference type="PROSITE-ProRule" id="PRU01161"/>
    </source>
</evidence>
<dbReference type="Proteomes" id="UP000034176">
    <property type="component" value="Unassembled WGS sequence"/>
</dbReference>
<dbReference type="SUPFAM" id="SSF52151">
    <property type="entry name" value="FabD/lysophospholipase-like"/>
    <property type="match status" value="1"/>
</dbReference>
<evidence type="ECO:0000256" key="2">
    <source>
        <dbReference type="ARBA" id="ARBA00022963"/>
    </source>
</evidence>
<keyword evidence="2 4" id="KW-0442">Lipid degradation</keyword>
<evidence type="ECO:0000313" key="6">
    <source>
        <dbReference type="EMBL" id="KKP59294.1"/>
    </source>
</evidence>
<feature type="active site" description="Nucleophile" evidence="4">
    <location>
        <position position="41"/>
    </location>
</feature>
<dbReference type="PROSITE" id="PS51635">
    <property type="entry name" value="PNPLA"/>
    <property type="match status" value="1"/>
</dbReference>
<dbReference type="InterPro" id="IPR050301">
    <property type="entry name" value="NTE"/>
</dbReference>
<evidence type="ECO:0000256" key="1">
    <source>
        <dbReference type="ARBA" id="ARBA00022801"/>
    </source>
</evidence>
<accession>A0A0G0AR04</accession>
<keyword evidence="1 4" id="KW-0378">Hydrolase</keyword>
<feature type="active site" description="Proton acceptor" evidence="4">
    <location>
        <position position="156"/>
    </location>
</feature>
<name>A0A0G0AR04_9BACT</name>
<dbReference type="GO" id="GO:0016042">
    <property type="term" value="P:lipid catabolic process"/>
    <property type="evidence" value="ECO:0007669"/>
    <property type="project" value="UniProtKB-UniRule"/>
</dbReference>
<evidence type="ECO:0000256" key="3">
    <source>
        <dbReference type="ARBA" id="ARBA00023098"/>
    </source>
</evidence>
<dbReference type="Pfam" id="PF01734">
    <property type="entry name" value="Patatin"/>
    <property type="match status" value="1"/>
</dbReference>